<keyword evidence="17" id="KW-1185">Reference proteome</keyword>
<feature type="transmembrane region" description="Helical" evidence="13">
    <location>
        <begin position="12"/>
        <end position="33"/>
    </location>
</feature>
<dbReference type="Pfam" id="PF00672">
    <property type="entry name" value="HAMP"/>
    <property type="match status" value="1"/>
</dbReference>
<organism evidence="16 17">
    <name type="scientific">Salinicola socius</name>
    <dbReference type="NCBI Taxonomy" id="404433"/>
    <lineage>
        <taxon>Bacteria</taxon>
        <taxon>Pseudomonadati</taxon>
        <taxon>Pseudomonadota</taxon>
        <taxon>Gammaproteobacteria</taxon>
        <taxon>Oceanospirillales</taxon>
        <taxon>Halomonadaceae</taxon>
        <taxon>Salinicola</taxon>
    </lineage>
</organism>
<evidence type="ECO:0000256" key="6">
    <source>
        <dbReference type="ARBA" id="ARBA00022692"/>
    </source>
</evidence>
<evidence type="ECO:0000256" key="2">
    <source>
        <dbReference type="ARBA" id="ARBA00022475"/>
    </source>
</evidence>
<dbReference type="GO" id="GO:0007165">
    <property type="term" value="P:signal transduction"/>
    <property type="evidence" value="ECO:0007669"/>
    <property type="project" value="UniProtKB-KW"/>
</dbReference>
<keyword evidence="2" id="KW-1003">Cell membrane</keyword>
<evidence type="ECO:0000313" key="17">
    <source>
        <dbReference type="Proteomes" id="UP000186878"/>
    </source>
</evidence>
<comment type="subcellular location">
    <subcellularLocation>
        <location evidence="1">Cell inner membrane</location>
        <topology evidence="1">Multi-pass membrane protein</topology>
    </subcellularLocation>
</comment>
<evidence type="ECO:0000256" key="11">
    <source>
        <dbReference type="PROSITE-ProRule" id="PRU00284"/>
    </source>
</evidence>
<dbReference type="EMBL" id="MSDO01000009">
    <property type="protein sequence ID" value="OLO04607.1"/>
    <property type="molecule type" value="Genomic_DNA"/>
</dbReference>
<dbReference type="CDD" id="cd06225">
    <property type="entry name" value="HAMP"/>
    <property type="match status" value="1"/>
</dbReference>
<accession>A0A1Q8ST47</accession>
<dbReference type="SUPFAM" id="SSF58104">
    <property type="entry name" value="Methyl-accepting chemotaxis protein (MCP) signaling domain"/>
    <property type="match status" value="1"/>
</dbReference>
<dbReference type="PANTHER" id="PTHR43531:SF14">
    <property type="entry name" value="METHYL-ACCEPTING CHEMOTAXIS PROTEIN I-RELATED"/>
    <property type="match status" value="1"/>
</dbReference>
<reference evidence="16 17" key="1">
    <citation type="submission" date="2016-12" db="EMBL/GenBank/DDBJ databases">
        <title>Draft genome sequences of strains Salinicola socius SMB35, Salinicola sp. MH3R3-1 and Chromohalobacter sp. SMB17 from the Verkhnekamsk potash mining region of Russia.</title>
        <authorList>
            <person name="Mavrodi D.V."/>
            <person name="Olsson B.E."/>
            <person name="Korsakova E.S."/>
            <person name="Pyankova A."/>
            <person name="Mavrodi O.V."/>
            <person name="Plotnikova E.G."/>
        </authorList>
    </citation>
    <scope>NUCLEOTIDE SEQUENCE [LARGE SCALE GENOMIC DNA]</scope>
    <source>
        <strain evidence="16 17">SMB35</strain>
    </source>
</reference>
<dbReference type="Pfam" id="PF00015">
    <property type="entry name" value="MCPsignal"/>
    <property type="match status" value="1"/>
</dbReference>
<gene>
    <name evidence="16" type="ORF">BTW07_07255</name>
</gene>
<dbReference type="OrthoDB" id="6181231at2"/>
<dbReference type="GO" id="GO:0004888">
    <property type="term" value="F:transmembrane signaling receptor activity"/>
    <property type="evidence" value="ECO:0007669"/>
    <property type="project" value="InterPro"/>
</dbReference>
<evidence type="ECO:0008006" key="18">
    <source>
        <dbReference type="Google" id="ProtNLM"/>
    </source>
</evidence>
<dbReference type="InterPro" id="IPR004089">
    <property type="entry name" value="MCPsignal_dom"/>
</dbReference>
<dbReference type="InterPro" id="IPR003660">
    <property type="entry name" value="HAMP_dom"/>
</dbReference>
<evidence type="ECO:0000256" key="3">
    <source>
        <dbReference type="ARBA" id="ARBA00022481"/>
    </source>
</evidence>
<feature type="domain" description="Methyl-accepting transducer" evidence="14">
    <location>
        <begin position="268"/>
        <end position="497"/>
    </location>
</feature>
<dbReference type="PRINTS" id="PR00260">
    <property type="entry name" value="CHEMTRNSDUCR"/>
</dbReference>
<keyword evidence="3" id="KW-0488">Methylation</keyword>
<evidence type="ECO:0000256" key="13">
    <source>
        <dbReference type="SAM" id="Phobius"/>
    </source>
</evidence>
<feature type="compositionally biased region" description="Basic and acidic residues" evidence="12">
    <location>
        <begin position="314"/>
        <end position="334"/>
    </location>
</feature>
<dbReference type="Gene3D" id="1.10.287.950">
    <property type="entry name" value="Methyl-accepting chemotaxis protein"/>
    <property type="match status" value="1"/>
</dbReference>
<dbReference type="SMART" id="SM00283">
    <property type="entry name" value="MA"/>
    <property type="match status" value="1"/>
</dbReference>
<evidence type="ECO:0000259" key="14">
    <source>
        <dbReference type="PROSITE" id="PS50111"/>
    </source>
</evidence>
<dbReference type="InterPro" id="IPR003122">
    <property type="entry name" value="Tar_rcpt_lig-bd"/>
</dbReference>
<dbReference type="GO" id="GO:0006935">
    <property type="term" value="P:chemotaxis"/>
    <property type="evidence" value="ECO:0007669"/>
    <property type="project" value="UniProtKB-KW"/>
</dbReference>
<comment type="caution">
    <text evidence="16">The sequence shown here is derived from an EMBL/GenBank/DDBJ whole genome shotgun (WGS) entry which is preliminary data.</text>
</comment>
<dbReference type="InterPro" id="IPR004090">
    <property type="entry name" value="Chemotax_Me-accpt_rcpt"/>
</dbReference>
<comment type="similarity">
    <text evidence="10">Belongs to the methyl-accepting chemotaxis (MCP) protein family.</text>
</comment>
<evidence type="ECO:0000256" key="8">
    <source>
        <dbReference type="ARBA" id="ARBA00023136"/>
    </source>
</evidence>
<dbReference type="PANTHER" id="PTHR43531">
    <property type="entry name" value="PROTEIN ICFG"/>
    <property type="match status" value="1"/>
</dbReference>
<feature type="region of interest" description="Disordered" evidence="12">
    <location>
        <begin position="312"/>
        <end position="336"/>
    </location>
</feature>
<dbReference type="PROSITE" id="PS50885">
    <property type="entry name" value="HAMP"/>
    <property type="match status" value="1"/>
</dbReference>
<keyword evidence="6 13" id="KW-0812">Transmembrane</keyword>
<evidence type="ECO:0000259" key="15">
    <source>
        <dbReference type="PROSITE" id="PS50885"/>
    </source>
</evidence>
<name>A0A1Q8ST47_9GAMM</name>
<dbReference type="Pfam" id="PF02203">
    <property type="entry name" value="TarH"/>
    <property type="match status" value="1"/>
</dbReference>
<evidence type="ECO:0000256" key="10">
    <source>
        <dbReference type="ARBA" id="ARBA00029447"/>
    </source>
</evidence>
<dbReference type="InterPro" id="IPR051310">
    <property type="entry name" value="MCP_chemotaxis"/>
</dbReference>
<keyword evidence="5" id="KW-0997">Cell inner membrane</keyword>
<evidence type="ECO:0000256" key="1">
    <source>
        <dbReference type="ARBA" id="ARBA00004429"/>
    </source>
</evidence>
<dbReference type="GO" id="GO:0005886">
    <property type="term" value="C:plasma membrane"/>
    <property type="evidence" value="ECO:0007669"/>
    <property type="project" value="UniProtKB-SubCell"/>
</dbReference>
<dbReference type="STRING" id="404433.BTW07_07255"/>
<dbReference type="SMART" id="SM00304">
    <property type="entry name" value="HAMP"/>
    <property type="match status" value="1"/>
</dbReference>
<dbReference type="Proteomes" id="UP000186878">
    <property type="component" value="Unassembled WGS sequence"/>
</dbReference>
<evidence type="ECO:0000256" key="4">
    <source>
        <dbReference type="ARBA" id="ARBA00022500"/>
    </source>
</evidence>
<proteinExistence type="inferred from homology"/>
<keyword evidence="8 13" id="KW-0472">Membrane</keyword>
<sequence length="555" mass="60128">MQSLRLTLRSGLVAMLLLFALLMSVIGGGSYLAMKQARNAFDSVYALNVVQLGMARELYAELMQTRVLLDSYQTDYNRLRVKPARKSWAQAQATFASAKQRLAELPPATPESPGGDLADRFRALIDDGIQPGFDTLKAWDVSAYQTSVKQANDLTAALDASLAGMSSTAKANAVSGAAAMGRDVHLLQVGLTTAAVVTLSLILLAFFMFQRHLLRPLGEVRRHCADIAQGDLSQRLSTRGVREMRLLKSGVDAMQASLLELVSQVQRESRALRGDALELTEASHALNDQSRQQAQALQQTTASMEEITATVAHTADHADQGRTLSEENRRRIDASGDQISTAVTEIEAAQARSESSLEVIGMIDSLSFQTNLLALNASVEAARAGAQGRGFAVVAAEVRGLSARSAEAAKTIRAQIEGTHLQVRTGAQVLNQARETMATAVQSGHQLGQLLEGIALSCQQQRDGIHQIDQAINAIDIATQRNVSLAERTLRATQDLDARAQRQQEQCNQFRLETPVPEPDAGMQETAEPDSMALADDRLRSSVRKHHEEHKALPV</sequence>
<evidence type="ECO:0000256" key="12">
    <source>
        <dbReference type="SAM" id="MobiDB-lite"/>
    </source>
</evidence>
<dbReference type="AlphaFoldDB" id="A0A1Q8ST47"/>
<dbReference type="PROSITE" id="PS50111">
    <property type="entry name" value="CHEMOTAXIS_TRANSDUC_2"/>
    <property type="match status" value="1"/>
</dbReference>
<evidence type="ECO:0000313" key="16">
    <source>
        <dbReference type="EMBL" id="OLO04607.1"/>
    </source>
</evidence>
<evidence type="ECO:0000256" key="9">
    <source>
        <dbReference type="ARBA" id="ARBA00023224"/>
    </source>
</evidence>
<feature type="transmembrane region" description="Helical" evidence="13">
    <location>
        <begin position="189"/>
        <end position="209"/>
    </location>
</feature>
<feature type="region of interest" description="Disordered" evidence="12">
    <location>
        <begin position="512"/>
        <end position="555"/>
    </location>
</feature>
<feature type="domain" description="HAMP" evidence="15">
    <location>
        <begin position="211"/>
        <end position="263"/>
    </location>
</feature>
<protein>
    <recommendedName>
        <fullName evidence="18">Methyl-accepting chemotaxis protein</fullName>
    </recommendedName>
</protein>
<evidence type="ECO:0000256" key="7">
    <source>
        <dbReference type="ARBA" id="ARBA00022989"/>
    </source>
</evidence>
<dbReference type="RefSeq" id="WP_075569508.1">
    <property type="nucleotide sequence ID" value="NZ_MSDO01000009.1"/>
</dbReference>
<keyword evidence="4" id="KW-0145">Chemotaxis</keyword>
<evidence type="ECO:0000256" key="5">
    <source>
        <dbReference type="ARBA" id="ARBA00022519"/>
    </source>
</evidence>
<keyword evidence="9 11" id="KW-0807">Transducer</keyword>
<keyword evidence="7 13" id="KW-1133">Transmembrane helix</keyword>